<sequence>MKCSLSTIQVNQDCVSNPKTKLDYNYNRSVTTGEDWEFRKQYYNKIPRYCGNNIIFDRNDPDKMAHVGCNRLSCPRCRPKIKNKLLERVIDVALEHGLFRQLILTCPGKNWRNVHSADYSFKWMNKKFHSFKVLYERETGKKLKYIKIPRSQKSGYCHPHILISDYIIQPLIEDIIKRVGLGSIYKIKHLDIQRLTKYLKNEFQKDHEWYIPTGMRHISSSMKIMDGGFRKSIFIMWLPGAGNYCTIVFGKYVPPQMKYDFVYDVVQNHADRPPPFWLFQECFTDIQHIQDSGGYVADIKKYYLPTIYNPTNLPAYGYQLKLVGGLYRITTEFVPEKFTTQKKFKISGGGA</sequence>
<dbReference type="EMBL" id="BARV01000043">
    <property type="protein sequence ID" value="GAH92244.1"/>
    <property type="molecule type" value="Genomic_DNA"/>
</dbReference>
<gene>
    <name evidence="1" type="ORF">S06H3_00272</name>
</gene>
<evidence type="ECO:0008006" key="2">
    <source>
        <dbReference type="Google" id="ProtNLM"/>
    </source>
</evidence>
<accession>X1KQ05</accession>
<organism evidence="1">
    <name type="scientific">marine sediment metagenome</name>
    <dbReference type="NCBI Taxonomy" id="412755"/>
    <lineage>
        <taxon>unclassified sequences</taxon>
        <taxon>metagenomes</taxon>
        <taxon>ecological metagenomes</taxon>
    </lineage>
</organism>
<evidence type="ECO:0000313" key="1">
    <source>
        <dbReference type="EMBL" id="GAH92244.1"/>
    </source>
</evidence>
<proteinExistence type="predicted"/>
<name>X1KQ05_9ZZZZ</name>
<comment type="caution">
    <text evidence="1">The sequence shown here is derived from an EMBL/GenBank/DDBJ whole genome shotgun (WGS) entry which is preliminary data.</text>
</comment>
<reference evidence="1" key="1">
    <citation type="journal article" date="2014" name="Front. Microbiol.">
        <title>High frequency of phylogenetically diverse reductive dehalogenase-homologous genes in deep subseafloor sedimentary metagenomes.</title>
        <authorList>
            <person name="Kawai M."/>
            <person name="Futagami T."/>
            <person name="Toyoda A."/>
            <person name="Takaki Y."/>
            <person name="Nishi S."/>
            <person name="Hori S."/>
            <person name="Arai W."/>
            <person name="Tsubouchi T."/>
            <person name="Morono Y."/>
            <person name="Uchiyama I."/>
            <person name="Ito T."/>
            <person name="Fujiyama A."/>
            <person name="Inagaki F."/>
            <person name="Takami H."/>
        </authorList>
    </citation>
    <scope>NUCLEOTIDE SEQUENCE</scope>
    <source>
        <strain evidence="1">Expedition CK06-06</strain>
    </source>
</reference>
<protein>
    <recommendedName>
        <fullName evidence="2">Replication protein</fullName>
    </recommendedName>
</protein>
<dbReference type="AlphaFoldDB" id="X1KQ05"/>